<dbReference type="GO" id="GO:0000287">
    <property type="term" value="F:magnesium ion binding"/>
    <property type="evidence" value="ECO:0007669"/>
    <property type="project" value="UniProtKB-UniRule"/>
</dbReference>
<comment type="cofactor">
    <cofactor evidence="8">
        <name>Mg(2+)</name>
        <dbReference type="ChEBI" id="CHEBI:18420"/>
    </cofactor>
</comment>
<evidence type="ECO:0000313" key="10">
    <source>
        <dbReference type="EMBL" id="RNB83532.1"/>
    </source>
</evidence>
<dbReference type="NCBIfam" id="TIGR00556">
    <property type="entry name" value="pantethn_trn"/>
    <property type="match status" value="1"/>
</dbReference>
<comment type="similarity">
    <text evidence="8">Belongs to the P-Pant transferase superfamily. AcpS family.</text>
</comment>
<dbReference type="NCBIfam" id="TIGR00516">
    <property type="entry name" value="acpS"/>
    <property type="match status" value="1"/>
</dbReference>
<keyword evidence="3 8" id="KW-0479">Metal-binding</keyword>
<name>A0A3M8D646_9BACL</name>
<feature type="binding site" evidence="8">
    <location>
        <position position="8"/>
    </location>
    <ligand>
        <name>Mg(2+)</name>
        <dbReference type="ChEBI" id="CHEBI:18420"/>
    </ligand>
</feature>
<evidence type="ECO:0000256" key="1">
    <source>
        <dbReference type="ARBA" id="ARBA00022516"/>
    </source>
</evidence>
<keyword evidence="8" id="KW-0963">Cytoplasm</keyword>
<dbReference type="EMBL" id="RHHT01000007">
    <property type="protein sequence ID" value="RNB83532.1"/>
    <property type="molecule type" value="Genomic_DNA"/>
</dbReference>
<feature type="domain" description="4'-phosphopantetheinyl transferase" evidence="9">
    <location>
        <begin position="4"/>
        <end position="99"/>
    </location>
</feature>
<dbReference type="AlphaFoldDB" id="A0A3M8D646"/>
<evidence type="ECO:0000313" key="11">
    <source>
        <dbReference type="Proteomes" id="UP000281915"/>
    </source>
</evidence>
<protein>
    <recommendedName>
        <fullName evidence="8">Holo-[acyl-carrier-protein] synthase</fullName>
        <shortName evidence="8">Holo-ACP synthase</shortName>
        <ecNumber evidence="8">2.7.8.7</ecNumber>
    </recommendedName>
    <alternativeName>
        <fullName evidence="8">4'-phosphopantetheinyl transferase AcpS</fullName>
    </alternativeName>
</protein>
<evidence type="ECO:0000256" key="5">
    <source>
        <dbReference type="ARBA" id="ARBA00022842"/>
    </source>
</evidence>
<keyword evidence="5 8" id="KW-0460">Magnesium</keyword>
<evidence type="ECO:0000256" key="3">
    <source>
        <dbReference type="ARBA" id="ARBA00022723"/>
    </source>
</evidence>
<dbReference type="RefSeq" id="WP_122912438.1">
    <property type="nucleotide sequence ID" value="NZ_RHHT01000007.1"/>
</dbReference>
<sequence length="128" mass="14062">MIVGIGLDLVEIERIAKWLERQPHAVDRFLTEKEKDLYASKSLHRQAEFAAGRFAAKEAGAKALGTGIGATVGFLDMEVLPDKLGKPELHISAGVFEKLGLDHSRIRVHISISHSQTYAMAQVIVESQ</sequence>
<dbReference type="GO" id="GO:0008897">
    <property type="term" value="F:holo-[acyl-carrier-protein] synthase activity"/>
    <property type="evidence" value="ECO:0007669"/>
    <property type="project" value="UniProtKB-UniRule"/>
</dbReference>
<dbReference type="GO" id="GO:0006633">
    <property type="term" value="P:fatty acid biosynthetic process"/>
    <property type="evidence" value="ECO:0007669"/>
    <property type="project" value="UniProtKB-UniRule"/>
</dbReference>
<organism evidence="10 11">
    <name type="scientific">Brevibacillus panacihumi</name>
    <dbReference type="NCBI Taxonomy" id="497735"/>
    <lineage>
        <taxon>Bacteria</taxon>
        <taxon>Bacillati</taxon>
        <taxon>Bacillota</taxon>
        <taxon>Bacilli</taxon>
        <taxon>Bacillales</taxon>
        <taxon>Paenibacillaceae</taxon>
        <taxon>Brevibacillus</taxon>
    </lineage>
</organism>
<comment type="catalytic activity">
    <reaction evidence="8">
        <text>apo-[ACP] + CoA = holo-[ACP] + adenosine 3',5'-bisphosphate + H(+)</text>
        <dbReference type="Rhea" id="RHEA:12068"/>
        <dbReference type="Rhea" id="RHEA-COMP:9685"/>
        <dbReference type="Rhea" id="RHEA-COMP:9690"/>
        <dbReference type="ChEBI" id="CHEBI:15378"/>
        <dbReference type="ChEBI" id="CHEBI:29999"/>
        <dbReference type="ChEBI" id="CHEBI:57287"/>
        <dbReference type="ChEBI" id="CHEBI:58343"/>
        <dbReference type="ChEBI" id="CHEBI:64479"/>
        <dbReference type="EC" id="2.7.8.7"/>
    </reaction>
</comment>
<accession>A0A3M8D646</accession>
<evidence type="ECO:0000259" key="9">
    <source>
        <dbReference type="Pfam" id="PF01648"/>
    </source>
</evidence>
<dbReference type="Pfam" id="PF01648">
    <property type="entry name" value="ACPS"/>
    <property type="match status" value="1"/>
</dbReference>
<dbReference type="InterPro" id="IPR008278">
    <property type="entry name" value="4-PPantetheinyl_Trfase_dom"/>
</dbReference>
<reference evidence="10 11" key="1">
    <citation type="submission" date="2018-10" db="EMBL/GenBank/DDBJ databases">
        <title>Phylogenomics of Brevibacillus.</title>
        <authorList>
            <person name="Dunlap C."/>
        </authorList>
    </citation>
    <scope>NUCLEOTIDE SEQUENCE [LARGE SCALE GENOMIC DNA]</scope>
    <source>
        <strain evidence="10 11">JCM 15085</strain>
    </source>
</reference>
<dbReference type="Gene3D" id="3.90.470.20">
    <property type="entry name" value="4'-phosphopantetheinyl transferase domain"/>
    <property type="match status" value="1"/>
</dbReference>
<evidence type="ECO:0000256" key="6">
    <source>
        <dbReference type="ARBA" id="ARBA00023098"/>
    </source>
</evidence>
<keyword evidence="1 8" id="KW-0444">Lipid biosynthesis</keyword>
<dbReference type="SUPFAM" id="SSF56214">
    <property type="entry name" value="4'-phosphopantetheinyl transferase"/>
    <property type="match status" value="1"/>
</dbReference>
<evidence type="ECO:0000256" key="4">
    <source>
        <dbReference type="ARBA" id="ARBA00022832"/>
    </source>
</evidence>
<dbReference type="Proteomes" id="UP000281915">
    <property type="component" value="Unassembled WGS sequence"/>
</dbReference>
<gene>
    <name evidence="8 10" type="primary">acpS</name>
    <name evidence="10" type="ORF">EDM58_05345</name>
</gene>
<dbReference type="InterPro" id="IPR004568">
    <property type="entry name" value="Ppantetheine-prot_Trfase_dom"/>
</dbReference>
<evidence type="ECO:0000256" key="8">
    <source>
        <dbReference type="HAMAP-Rule" id="MF_00101"/>
    </source>
</evidence>
<dbReference type="GO" id="GO:0005737">
    <property type="term" value="C:cytoplasm"/>
    <property type="evidence" value="ECO:0007669"/>
    <property type="project" value="UniProtKB-SubCell"/>
</dbReference>
<comment type="caution">
    <text evidence="10">The sequence shown here is derived from an EMBL/GenBank/DDBJ whole genome shotgun (WGS) entry which is preliminary data.</text>
</comment>
<feature type="binding site" evidence="8">
    <location>
        <position position="58"/>
    </location>
    <ligand>
        <name>Mg(2+)</name>
        <dbReference type="ChEBI" id="CHEBI:18420"/>
    </ligand>
</feature>
<keyword evidence="7 8" id="KW-0275">Fatty acid biosynthesis</keyword>
<dbReference type="EC" id="2.7.8.7" evidence="8"/>
<keyword evidence="6 8" id="KW-0443">Lipid metabolism</keyword>
<comment type="function">
    <text evidence="8">Transfers the 4'-phosphopantetheine moiety from coenzyme A to a Ser of acyl-carrier-protein.</text>
</comment>
<dbReference type="InterPro" id="IPR037143">
    <property type="entry name" value="4-PPantetheinyl_Trfase_dom_sf"/>
</dbReference>
<keyword evidence="2 8" id="KW-0808">Transferase</keyword>
<dbReference type="HAMAP" id="MF_00101">
    <property type="entry name" value="AcpS"/>
    <property type="match status" value="1"/>
</dbReference>
<evidence type="ECO:0000256" key="7">
    <source>
        <dbReference type="ARBA" id="ARBA00023160"/>
    </source>
</evidence>
<keyword evidence="4 8" id="KW-0276">Fatty acid metabolism</keyword>
<evidence type="ECO:0000256" key="2">
    <source>
        <dbReference type="ARBA" id="ARBA00022679"/>
    </source>
</evidence>
<dbReference type="InterPro" id="IPR002582">
    <property type="entry name" value="ACPS"/>
</dbReference>
<proteinExistence type="inferred from homology"/>
<comment type="subcellular location">
    <subcellularLocation>
        <location evidence="8">Cytoplasm</location>
    </subcellularLocation>
</comment>